<dbReference type="AlphaFoldDB" id="A0A847RZJ5"/>
<name>A0A847RZJ5_9BACT</name>
<sequence length="206" mass="23880">MAEIVKYKGRPVTIGNYENLYYATFEKFVAALASGFLQQQPGSLMPFEYAKPDLGFSFRFPFPDEDHFPIGERFAEYAKGISIVVSESSVYPEKDFDPARKLNLLICQQEVHLVGSDVVLTTALHDHEHTMAHQTGRRDPMMEVVKDIINNHIVNNPDTENRVFYRQLVGRILKGYRPFKLSDLPNIITYRQDTMENRKRPIKRRL</sequence>
<comment type="caution">
    <text evidence="1">The sequence shown here is derived from an EMBL/GenBank/DDBJ whole genome shotgun (WGS) entry which is preliminary data.</text>
</comment>
<reference evidence="1 2" key="1">
    <citation type="submission" date="2020-04" db="EMBL/GenBank/DDBJ databases">
        <authorList>
            <person name="Yin C."/>
        </authorList>
    </citation>
    <scope>NUCLEOTIDE SEQUENCE [LARGE SCALE GENOMIC DNA]</scope>
    <source>
        <strain evidence="1 2">Ae27</strain>
    </source>
</reference>
<evidence type="ECO:0000313" key="1">
    <source>
        <dbReference type="EMBL" id="NLR68532.1"/>
    </source>
</evidence>
<keyword evidence="2" id="KW-1185">Reference proteome</keyword>
<accession>A0A847RZJ5</accession>
<dbReference type="RefSeq" id="WP_168874499.1">
    <property type="nucleotide sequence ID" value="NZ_JABAIA010000004.1"/>
</dbReference>
<dbReference type="EMBL" id="JABAIA010000004">
    <property type="protein sequence ID" value="NLR68532.1"/>
    <property type="molecule type" value="Genomic_DNA"/>
</dbReference>
<proteinExistence type="predicted"/>
<gene>
    <name evidence="1" type="ORF">HGH92_29780</name>
</gene>
<dbReference type="Proteomes" id="UP000570474">
    <property type="component" value="Unassembled WGS sequence"/>
</dbReference>
<evidence type="ECO:0000313" key="2">
    <source>
        <dbReference type="Proteomes" id="UP000570474"/>
    </source>
</evidence>
<organism evidence="1 2">
    <name type="scientific">Chitinophaga varians</name>
    <dbReference type="NCBI Taxonomy" id="2202339"/>
    <lineage>
        <taxon>Bacteria</taxon>
        <taxon>Pseudomonadati</taxon>
        <taxon>Bacteroidota</taxon>
        <taxon>Chitinophagia</taxon>
        <taxon>Chitinophagales</taxon>
        <taxon>Chitinophagaceae</taxon>
        <taxon>Chitinophaga</taxon>
    </lineage>
</organism>
<protein>
    <submittedName>
        <fullName evidence="1">Uncharacterized protein</fullName>
    </submittedName>
</protein>